<proteinExistence type="predicted"/>
<reference evidence="2 3" key="1">
    <citation type="journal article" date="2011" name="Science">
        <title>The Selaginella genome identifies genetic changes associated with the evolution of vascular plants.</title>
        <authorList>
            <person name="Banks J.A."/>
            <person name="Nishiyama T."/>
            <person name="Hasebe M."/>
            <person name="Bowman J.L."/>
            <person name="Gribskov M."/>
            <person name="dePamphilis C."/>
            <person name="Albert V.A."/>
            <person name="Aono N."/>
            <person name="Aoyama T."/>
            <person name="Ambrose B.A."/>
            <person name="Ashton N.W."/>
            <person name="Axtell M.J."/>
            <person name="Barker E."/>
            <person name="Barker M.S."/>
            <person name="Bennetzen J.L."/>
            <person name="Bonawitz N.D."/>
            <person name="Chapple C."/>
            <person name="Cheng C."/>
            <person name="Correa L.G."/>
            <person name="Dacre M."/>
            <person name="DeBarry J."/>
            <person name="Dreyer I."/>
            <person name="Elias M."/>
            <person name="Engstrom E.M."/>
            <person name="Estelle M."/>
            <person name="Feng L."/>
            <person name="Finet C."/>
            <person name="Floyd S.K."/>
            <person name="Frommer W.B."/>
            <person name="Fujita T."/>
            <person name="Gramzow L."/>
            <person name="Gutensohn M."/>
            <person name="Harholt J."/>
            <person name="Hattori M."/>
            <person name="Heyl A."/>
            <person name="Hirai T."/>
            <person name="Hiwatashi Y."/>
            <person name="Ishikawa M."/>
            <person name="Iwata M."/>
            <person name="Karol K.G."/>
            <person name="Koehler B."/>
            <person name="Kolukisaoglu U."/>
            <person name="Kubo M."/>
            <person name="Kurata T."/>
            <person name="Lalonde S."/>
            <person name="Li K."/>
            <person name="Li Y."/>
            <person name="Litt A."/>
            <person name="Lyons E."/>
            <person name="Manning G."/>
            <person name="Maruyama T."/>
            <person name="Michael T.P."/>
            <person name="Mikami K."/>
            <person name="Miyazaki S."/>
            <person name="Morinaga S."/>
            <person name="Murata T."/>
            <person name="Mueller-Roeber B."/>
            <person name="Nelson D.R."/>
            <person name="Obara M."/>
            <person name="Oguri Y."/>
            <person name="Olmstead R.G."/>
            <person name="Onodera N."/>
            <person name="Petersen B.L."/>
            <person name="Pils B."/>
            <person name="Prigge M."/>
            <person name="Rensing S.A."/>
            <person name="Riano-Pachon D.M."/>
            <person name="Roberts A.W."/>
            <person name="Sato Y."/>
            <person name="Scheller H.V."/>
            <person name="Schulz B."/>
            <person name="Schulz C."/>
            <person name="Shakirov E.V."/>
            <person name="Shibagaki N."/>
            <person name="Shinohara N."/>
            <person name="Shippen D.E."/>
            <person name="Soerensen I."/>
            <person name="Sotooka R."/>
            <person name="Sugimoto N."/>
            <person name="Sugita M."/>
            <person name="Sumikawa N."/>
            <person name="Tanurdzic M."/>
            <person name="Theissen G."/>
            <person name="Ulvskov P."/>
            <person name="Wakazuki S."/>
            <person name="Weng J.K."/>
            <person name="Willats W.W."/>
            <person name="Wipf D."/>
            <person name="Wolf P.G."/>
            <person name="Yang L."/>
            <person name="Zimmer A.D."/>
            <person name="Zhu Q."/>
            <person name="Mitros T."/>
            <person name="Hellsten U."/>
            <person name="Loque D."/>
            <person name="Otillar R."/>
            <person name="Salamov A."/>
            <person name="Schmutz J."/>
            <person name="Shapiro H."/>
            <person name="Lindquist E."/>
            <person name="Lucas S."/>
            <person name="Rokhsar D."/>
            <person name="Grigoriev I.V."/>
        </authorList>
    </citation>
    <scope>NUCLEOTIDE SEQUENCE [LARGE SCALE GENOMIC DNA]</scope>
</reference>
<sequence>SLDATATAELFSLYHEWQKENATKLCKRQEDLGYRIEAVEELALKLFQRLGHSASVMRTTASHLDQVGKLRSDVKDMKQILETTLHEYNSLCKNIHDNGPEFLKPSAKPFSASDFDNSPFQQ</sequence>
<dbReference type="Gramene" id="EFJ15291">
    <property type="protein sequence ID" value="EFJ15291"/>
    <property type="gene ID" value="SELMODRAFT_118799"/>
</dbReference>
<accession>D8SK86</accession>
<organism evidence="3">
    <name type="scientific">Selaginella moellendorffii</name>
    <name type="common">Spikemoss</name>
    <dbReference type="NCBI Taxonomy" id="88036"/>
    <lineage>
        <taxon>Eukaryota</taxon>
        <taxon>Viridiplantae</taxon>
        <taxon>Streptophyta</taxon>
        <taxon>Embryophyta</taxon>
        <taxon>Tracheophyta</taxon>
        <taxon>Lycopodiopsida</taxon>
        <taxon>Selaginellales</taxon>
        <taxon>Selaginellaceae</taxon>
        <taxon>Selaginella</taxon>
    </lineage>
</organism>
<evidence type="ECO:0000313" key="3">
    <source>
        <dbReference type="Proteomes" id="UP000001514"/>
    </source>
</evidence>
<dbReference type="EMBL" id="GL377624">
    <property type="protein sequence ID" value="EFJ15291.1"/>
    <property type="molecule type" value="Genomic_DNA"/>
</dbReference>
<evidence type="ECO:0000256" key="1">
    <source>
        <dbReference type="SAM" id="MobiDB-lite"/>
    </source>
</evidence>
<feature type="non-terminal residue" evidence="2">
    <location>
        <position position="1"/>
    </location>
</feature>
<dbReference type="InParanoid" id="D8SK86"/>
<feature type="region of interest" description="Disordered" evidence="1">
    <location>
        <begin position="103"/>
        <end position="122"/>
    </location>
</feature>
<evidence type="ECO:0000313" key="2">
    <source>
        <dbReference type="EMBL" id="EFJ15291.1"/>
    </source>
</evidence>
<dbReference type="KEGG" id="smo:SELMODRAFT_118799"/>
<dbReference type="OMA" id="WINEEGC"/>
<gene>
    <name evidence="2" type="ORF">SELMODRAFT_118799</name>
</gene>
<keyword evidence="3" id="KW-1185">Reference proteome</keyword>
<dbReference type="HOGENOM" id="CLU_119273_1_0_1"/>
<dbReference type="PANTHER" id="PTHR36409:SF1">
    <property type="entry name" value="BLOC-1-RELATED COMPLEX SUBUNIT 5"/>
    <property type="match status" value="1"/>
</dbReference>
<dbReference type="AlphaFoldDB" id="D8SK86"/>
<dbReference type="Proteomes" id="UP000001514">
    <property type="component" value="Unassembled WGS sequence"/>
</dbReference>
<dbReference type="PANTHER" id="PTHR36409">
    <property type="entry name" value="EXPRESSED PROTEIN"/>
    <property type="match status" value="1"/>
</dbReference>
<name>D8SK86_SELML</name>
<protein>
    <submittedName>
        <fullName evidence="2">Uncharacterized protein</fullName>
    </submittedName>
</protein>
<dbReference type="eggNOG" id="ENOG502QQB0">
    <property type="taxonomic scope" value="Eukaryota"/>
</dbReference>